<dbReference type="Proteomes" id="UP000283210">
    <property type="component" value="Chromosome 24"/>
</dbReference>
<keyword evidence="2" id="KW-1185">Reference proteome</keyword>
<reference evidence="1 2" key="2">
    <citation type="submission" date="2019-01" db="EMBL/GenBank/DDBJ databases">
        <title>A chromosome length genome reference of the Java medaka (oryzias javanicus).</title>
        <authorList>
            <person name="Herpin A."/>
            <person name="Takehana Y."/>
            <person name="Naruse K."/>
            <person name="Ansai S."/>
            <person name="Kawaguchi M."/>
        </authorList>
    </citation>
    <scope>NUCLEOTIDE SEQUENCE [LARGE SCALE GENOMIC DNA]</scope>
    <source>
        <strain evidence="1">RS831</strain>
        <tissue evidence="1">Whole body</tissue>
    </source>
</reference>
<dbReference type="EMBL" id="CM012460">
    <property type="protein sequence ID" value="RVE56178.1"/>
    <property type="molecule type" value="Genomic_DNA"/>
</dbReference>
<organism evidence="1 2">
    <name type="scientific">Oryzias javanicus</name>
    <name type="common">Javanese ricefish</name>
    <name type="synonym">Aplocheilus javanicus</name>
    <dbReference type="NCBI Taxonomy" id="123683"/>
    <lineage>
        <taxon>Eukaryota</taxon>
        <taxon>Metazoa</taxon>
        <taxon>Chordata</taxon>
        <taxon>Craniata</taxon>
        <taxon>Vertebrata</taxon>
        <taxon>Euteleostomi</taxon>
        <taxon>Actinopterygii</taxon>
        <taxon>Neopterygii</taxon>
        <taxon>Teleostei</taxon>
        <taxon>Neoteleostei</taxon>
        <taxon>Acanthomorphata</taxon>
        <taxon>Ovalentaria</taxon>
        <taxon>Atherinomorphae</taxon>
        <taxon>Beloniformes</taxon>
        <taxon>Adrianichthyidae</taxon>
        <taxon>Oryziinae</taxon>
        <taxon>Oryzias</taxon>
    </lineage>
</organism>
<dbReference type="OrthoDB" id="8958037at2759"/>
<dbReference type="Gene3D" id="2.40.50.140">
    <property type="entry name" value="Nucleic acid-binding proteins"/>
    <property type="match status" value="1"/>
</dbReference>
<evidence type="ECO:0008006" key="3">
    <source>
        <dbReference type="Google" id="ProtNLM"/>
    </source>
</evidence>
<sequence length="231" mass="24750">MDLGMRIEIGKCYLLKNFGVVTGNNGATFQIFLRSNSMVFRTGPLQVSTETAKMAQSLLYPDSPVAMKLDDGCSQLFTVQGRIVSLSAIRQVQTKDGAVPIRDLRICTTEGTEIPICLWREEALGDFAINASISISHLRLSKSPSFGTKASSTQFTETKEISIGPKTTTITINGIATGQEVVFSTCTGGELKASQEILAALAPAEGLEIFDVLPLTVTVVVKGDSIIEVVN</sequence>
<evidence type="ECO:0000313" key="1">
    <source>
        <dbReference type="EMBL" id="RVE56178.1"/>
    </source>
</evidence>
<gene>
    <name evidence="1" type="ORF">OJAV_G00233270</name>
</gene>
<dbReference type="AlphaFoldDB" id="A0A3S2MC42"/>
<evidence type="ECO:0000313" key="2">
    <source>
        <dbReference type="Proteomes" id="UP000283210"/>
    </source>
</evidence>
<name>A0A3S2MC42_ORYJA</name>
<accession>A0A3S2MC42</accession>
<reference evidence="1 2" key="1">
    <citation type="submission" date="2018-11" db="EMBL/GenBank/DDBJ databases">
        <authorList>
            <person name="Lopez-Roques C."/>
            <person name="Donnadieu C."/>
            <person name="Bouchez O."/>
            <person name="Klopp C."/>
            <person name="Cabau C."/>
            <person name="Zahm M."/>
        </authorList>
    </citation>
    <scope>NUCLEOTIDE SEQUENCE [LARGE SCALE GENOMIC DNA]</scope>
    <source>
        <strain evidence="1">RS831</strain>
        <tissue evidence="1">Whole body</tissue>
    </source>
</reference>
<proteinExistence type="predicted"/>
<dbReference type="InterPro" id="IPR012340">
    <property type="entry name" value="NA-bd_OB-fold"/>
</dbReference>
<protein>
    <recommendedName>
        <fullName evidence="3">Replication protein A OB domain-containing protein</fullName>
    </recommendedName>
</protein>